<feature type="region of interest" description="Disordered" evidence="4">
    <location>
        <begin position="278"/>
        <end position="307"/>
    </location>
</feature>
<keyword evidence="6" id="KW-1185">Reference proteome</keyword>
<evidence type="ECO:0000256" key="2">
    <source>
        <dbReference type="ARBA" id="ARBA00023002"/>
    </source>
</evidence>
<name>A0ABU1HZA1_9MICO</name>
<dbReference type="InterPro" id="IPR020904">
    <property type="entry name" value="Sc_DH/Rdtase_CS"/>
</dbReference>
<dbReference type="PRINTS" id="PR00080">
    <property type="entry name" value="SDRFAMILY"/>
</dbReference>
<dbReference type="PANTHER" id="PTHR44196:SF1">
    <property type="entry name" value="DEHYDROGENASE_REDUCTASE SDR FAMILY MEMBER 7B"/>
    <property type="match status" value="1"/>
</dbReference>
<evidence type="ECO:0000256" key="3">
    <source>
        <dbReference type="RuleBase" id="RU000363"/>
    </source>
</evidence>
<dbReference type="Pfam" id="PF00106">
    <property type="entry name" value="adh_short"/>
    <property type="match status" value="1"/>
</dbReference>
<accession>A0ABU1HZA1</accession>
<dbReference type="PRINTS" id="PR00081">
    <property type="entry name" value="GDHRDH"/>
</dbReference>
<evidence type="ECO:0000256" key="1">
    <source>
        <dbReference type="ARBA" id="ARBA00006484"/>
    </source>
</evidence>
<comment type="caution">
    <text evidence="5">The sequence shown here is derived from an EMBL/GenBank/DDBJ whole genome shotgun (WGS) entry which is preliminary data.</text>
</comment>
<dbReference type="Gene3D" id="3.40.50.720">
    <property type="entry name" value="NAD(P)-binding Rossmann-like Domain"/>
    <property type="match status" value="1"/>
</dbReference>
<reference evidence="5 6" key="1">
    <citation type="submission" date="2023-08" db="EMBL/GenBank/DDBJ databases">
        <title>Functional and genomic diversity of the sorghum phyllosphere microbiome.</title>
        <authorList>
            <person name="Shade A."/>
        </authorList>
    </citation>
    <scope>NUCLEOTIDE SEQUENCE [LARGE SCALE GENOMIC DNA]</scope>
    <source>
        <strain evidence="5 6">SORGH_AS_0919</strain>
    </source>
</reference>
<dbReference type="SUPFAM" id="SSF51735">
    <property type="entry name" value="NAD(P)-binding Rossmann-fold domains"/>
    <property type="match status" value="1"/>
</dbReference>
<proteinExistence type="inferred from homology"/>
<keyword evidence="2" id="KW-0560">Oxidoreductase</keyword>
<comment type="similarity">
    <text evidence="1 3">Belongs to the short-chain dehydrogenases/reductases (SDR) family.</text>
</comment>
<dbReference type="RefSeq" id="WP_064954950.1">
    <property type="nucleotide sequence ID" value="NZ_JAVIZA010000001.1"/>
</dbReference>
<dbReference type="Proteomes" id="UP001260188">
    <property type="component" value="Unassembled WGS sequence"/>
</dbReference>
<dbReference type="InterPro" id="IPR036291">
    <property type="entry name" value="NAD(P)-bd_dom_sf"/>
</dbReference>
<organism evidence="5 6">
    <name type="scientific">Microbacterium paludicola</name>
    <dbReference type="NCBI Taxonomy" id="300019"/>
    <lineage>
        <taxon>Bacteria</taxon>
        <taxon>Bacillati</taxon>
        <taxon>Actinomycetota</taxon>
        <taxon>Actinomycetes</taxon>
        <taxon>Micrococcales</taxon>
        <taxon>Microbacteriaceae</taxon>
        <taxon>Microbacterium</taxon>
    </lineage>
</organism>
<sequence>MSATTPHPHLTGRTIVVVGASSGIGRAVAVRAGEAGARVVVFSRRGEALDELARRIRDRGGQAHVVPGDAGRTEDLERLATEAERMFGPIDVWVGNAGVATIGPFWEAPLDEHLRVVDTNLAGAVRGAHVALRRFVPRGSGVIVNTASVESVVPLAYQASYAATKAGVLSLTRALRQELRLAGATGVTVTAVLPWAVRTPFWRHAGNHAGRALRLPLMDEPELVADAILRSAVSRRECVAVGWKARAALLGHRIAPGLTTRLAADLVQACLRRGAAAEPSSGAVLDSLDDPATAAEIPRPLDRPSDV</sequence>
<evidence type="ECO:0000256" key="4">
    <source>
        <dbReference type="SAM" id="MobiDB-lite"/>
    </source>
</evidence>
<gene>
    <name evidence="5" type="ORF">QE367_000959</name>
</gene>
<dbReference type="EMBL" id="JAVIZA010000001">
    <property type="protein sequence ID" value="MDR6166755.1"/>
    <property type="molecule type" value="Genomic_DNA"/>
</dbReference>
<evidence type="ECO:0000313" key="5">
    <source>
        <dbReference type="EMBL" id="MDR6166755.1"/>
    </source>
</evidence>
<dbReference type="PANTHER" id="PTHR44196">
    <property type="entry name" value="DEHYDROGENASE/REDUCTASE SDR FAMILY MEMBER 7B"/>
    <property type="match status" value="1"/>
</dbReference>
<evidence type="ECO:0000313" key="6">
    <source>
        <dbReference type="Proteomes" id="UP001260188"/>
    </source>
</evidence>
<protein>
    <submittedName>
        <fullName evidence="5">Short-subunit dehydrogenase</fullName>
    </submittedName>
</protein>
<dbReference type="PROSITE" id="PS00061">
    <property type="entry name" value="ADH_SHORT"/>
    <property type="match status" value="1"/>
</dbReference>
<dbReference type="InterPro" id="IPR002347">
    <property type="entry name" value="SDR_fam"/>
</dbReference>